<reference evidence="2" key="1">
    <citation type="submission" date="2021-06" db="EMBL/GenBank/DDBJ databases">
        <title>Novel Mycoplasma species detected in California sea lions (Zalophus californianus) from the USA.</title>
        <authorList>
            <person name="Volokhov D.V."/>
            <person name="Furtak V.A."/>
            <person name="Zagorodnyaya T.A."/>
        </authorList>
    </citation>
    <scope>NUCLEOTIDE SEQUENCE [LARGE SCALE GENOMIC DNA]</scope>
    <source>
        <strain evidence="2">CSL 5346</strain>
    </source>
</reference>
<feature type="domain" description="N6 adenine-specific DNA methyltransferase N-terminal" evidence="1">
    <location>
        <begin position="10"/>
        <end position="45"/>
    </location>
</feature>
<dbReference type="EMBL" id="JAHMHH010000001">
    <property type="protein sequence ID" value="MBU4692364.1"/>
    <property type="molecule type" value="Genomic_DNA"/>
</dbReference>
<proteinExistence type="predicted"/>
<dbReference type="InterPro" id="IPR022749">
    <property type="entry name" value="D12N6_MeTrfase_N"/>
</dbReference>
<dbReference type="Pfam" id="PF12161">
    <property type="entry name" value="HsdM_N"/>
    <property type="match status" value="1"/>
</dbReference>
<protein>
    <submittedName>
        <fullName evidence="2">Type I restriction-modification system subunit M N-terminal domain-containing protein</fullName>
    </submittedName>
</protein>
<dbReference type="Proteomes" id="UP000718793">
    <property type="component" value="Unassembled WGS sequence"/>
</dbReference>
<evidence type="ECO:0000313" key="2">
    <source>
        <dbReference type="EMBL" id="MBU4692364.1"/>
    </source>
</evidence>
<evidence type="ECO:0000259" key="1">
    <source>
        <dbReference type="Pfam" id="PF12161"/>
    </source>
</evidence>
<accession>A0ABS6DPX0</accession>
<gene>
    <name evidence="2" type="ORF">KQ875_01985</name>
</gene>
<comment type="caution">
    <text evidence="2">The sequence shown here is derived from an EMBL/GenBank/DDBJ whole genome shotgun (WGS) entry which is preliminary data.</text>
</comment>
<organism evidence="2 3">
    <name type="scientific">Mycoplasma zalophi</name>
    <dbReference type="NCBI Taxonomy" id="191287"/>
    <lineage>
        <taxon>Bacteria</taxon>
        <taxon>Bacillati</taxon>
        <taxon>Mycoplasmatota</taxon>
        <taxon>Mollicutes</taxon>
        <taxon>Mycoplasmataceae</taxon>
        <taxon>Mycoplasma</taxon>
    </lineage>
</organism>
<feature type="non-terminal residue" evidence="2">
    <location>
        <position position="73"/>
    </location>
</feature>
<evidence type="ECO:0000313" key="3">
    <source>
        <dbReference type="Proteomes" id="UP000718793"/>
    </source>
</evidence>
<name>A0ABS6DPX0_9MOLU</name>
<keyword evidence="3" id="KW-1185">Reference proteome</keyword>
<sequence length="73" mass="8780">MAHKMTPTQLASKLWDSANELRKNFDSKKYKDIILSLIFYKFLSQTIIDWFWENEGITYEEIKEFDNSPDENI</sequence>
<dbReference type="RefSeq" id="WP_216488852.1">
    <property type="nucleotide sequence ID" value="NZ_JAHMHH010000001.1"/>
</dbReference>